<evidence type="ECO:0008006" key="4">
    <source>
        <dbReference type="Google" id="ProtNLM"/>
    </source>
</evidence>
<dbReference type="HOGENOM" id="CLU_085795_4_0_1"/>
<protein>
    <recommendedName>
        <fullName evidence="4">Phosphoglycerate mutase family protein</fullName>
    </recommendedName>
</protein>
<dbReference type="EMBL" id="KN840600">
    <property type="protein sequence ID" value="KIP03789.1"/>
    <property type="molecule type" value="Genomic_DNA"/>
</dbReference>
<keyword evidence="3" id="KW-1185">Reference proteome</keyword>
<sequence>MPSVKALLLPALLVAGQCTLARAEDDPTFSNTVYLIRNAETNTKVLGSGLSPAGQQRAQCLPSVFGPGSQMQVGYIIAEPPTKTGNKTEAVDTATPLAQSLGLTLDTSCDRTDKDCVGDALSAFAAANPSTSMLVVWDTETLPDIAEALGANDVPDYPSKRWDLIWTIQQNVIQAQTSEDCPGLDVPIALARVAR</sequence>
<reference evidence="2 3" key="1">
    <citation type="journal article" date="2014" name="PLoS Genet.">
        <title>Analysis of the Phlebiopsis gigantea genome, transcriptome and secretome provides insight into its pioneer colonization strategies of wood.</title>
        <authorList>
            <person name="Hori C."/>
            <person name="Ishida T."/>
            <person name="Igarashi K."/>
            <person name="Samejima M."/>
            <person name="Suzuki H."/>
            <person name="Master E."/>
            <person name="Ferreira P."/>
            <person name="Ruiz-Duenas F.J."/>
            <person name="Held B."/>
            <person name="Canessa P."/>
            <person name="Larrondo L.F."/>
            <person name="Schmoll M."/>
            <person name="Druzhinina I.S."/>
            <person name="Kubicek C.P."/>
            <person name="Gaskell J.A."/>
            <person name="Kersten P."/>
            <person name="St John F."/>
            <person name="Glasner J."/>
            <person name="Sabat G."/>
            <person name="Splinter BonDurant S."/>
            <person name="Syed K."/>
            <person name="Yadav J."/>
            <person name="Mgbeahuruike A.C."/>
            <person name="Kovalchuk A."/>
            <person name="Asiegbu F.O."/>
            <person name="Lackner G."/>
            <person name="Hoffmeister D."/>
            <person name="Rencoret J."/>
            <person name="Gutierrez A."/>
            <person name="Sun H."/>
            <person name="Lindquist E."/>
            <person name="Barry K."/>
            <person name="Riley R."/>
            <person name="Grigoriev I.V."/>
            <person name="Henrissat B."/>
            <person name="Kues U."/>
            <person name="Berka R.M."/>
            <person name="Martinez A.T."/>
            <person name="Covert S.F."/>
            <person name="Blanchette R.A."/>
            <person name="Cullen D."/>
        </authorList>
    </citation>
    <scope>NUCLEOTIDE SEQUENCE [LARGE SCALE GENOMIC DNA]</scope>
    <source>
        <strain evidence="2 3">11061_1 CR5-6</strain>
    </source>
</reference>
<feature type="chain" id="PRO_5002176270" description="Phosphoglycerate mutase family protein" evidence="1">
    <location>
        <begin position="24"/>
        <end position="195"/>
    </location>
</feature>
<dbReference type="Proteomes" id="UP000053257">
    <property type="component" value="Unassembled WGS sequence"/>
</dbReference>
<feature type="signal peptide" evidence="1">
    <location>
        <begin position="1"/>
        <end position="23"/>
    </location>
</feature>
<accession>A0A0C3NGF8</accession>
<organism evidence="2 3">
    <name type="scientific">Phlebiopsis gigantea (strain 11061_1 CR5-6)</name>
    <name type="common">White-rot fungus</name>
    <name type="synonym">Peniophora gigantea</name>
    <dbReference type="NCBI Taxonomy" id="745531"/>
    <lineage>
        <taxon>Eukaryota</taxon>
        <taxon>Fungi</taxon>
        <taxon>Dikarya</taxon>
        <taxon>Basidiomycota</taxon>
        <taxon>Agaricomycotina</taxon>
        <taxon>Agaricomycetes</taxon>
        <taxon>Polyporales</taxon>
        <taxon>Phanerochaetaceae</taxon>
        <taxon>Phlebiopsis</taxon>
    </lineage>
</organism>
<proteinExistence type="predicted"/>
<dbReference type="AlphaFoldDB" id="A0A0C3NGF8"/>
<dbReference type="STRING" id="745531.A0A0C3NGF8"/>
<evidence type="ECO:0000313" key="2">
    <source>
        <dbReference type="EMBL" id="KIP03789.1"/>
    </source>
</evidence>
<gene>
    <name evidence="2" type="ORF">PHLGIDRAFT_76998</name>
</gene>
<name>A0A0C3NGF8_PHLG1</name>
<dbReference type="OrthoDB" id="425925at2759"/>
<evidence type="ECO:0000256" key="1">
    <source>
        <dbReference type="SAM" id="SignalP"/>
    </source>
</evidence>
<evidence type="ECO:0000313" key="3">
    <source>
        <dbReference type="Proteomes" id="UP000053257"/>
    </source>
</evidence>
<keyword evidence="1" id="KW-0732">Signal</keyword>